<accession>A0A6J8EFS3</accession>
<dbReference type="PANTHER" id="PTHR12400:SF26">
    <property type="entry name" value="KINASE"/>
    <property type="match status" value="1"/>
</dbReference>
<feature type="compositionally biased region" description="Polar residues" evidence="7">
    <location>
        <begin position="124"/>
        <end position="134"/>
    </location>
</feature>
<keyword evidence="3" id="KW-0547">Nucleotide-binding</keyword>
<evidence type="ECO:0000256" key="1">
    <source>
        <dbReference type="ARBA" id="ARBA00007374"/>
    </source>
</evidence>
<feature type="region of interest" description="Disordered" evidence="7">
    <location>
        <begin position="329"/>
        <end position="368"/>
    </location>
</feature>
<dbReference type="SUPFAM" id="SSF56104">
    <property type="entry name" value="SAICAR synthase-like"/>
    <property type="match status" value="1"/>
</dbReference>
<dbReference type="OrthoDB" id="338650at2759"/>
<evidence type="ECO:0000256" key="7">
    <source>
        <dbReference type="SAM" id="MobiDB-lite"/>
    </source>
</evidence>
<keyword evidence="5" id="KW-0067">ATP-binding</keyword>
<keyword evidence="2 6" id="KW-0808">Transferase</keyword>
<organism evidence="8 9">
    <name type="scientific">Mytilus coruscus</name>
    <name type="common">Sea mussel</name>
    <dbReference type="NCBI Taxonomy" id="42192"/>
    <lineage>
        <taxon>Eukaryota</taxon>
        <taxon>Metazoa</taxon>
        <taxon>Spiralia</taxon>
        <taxon>Lophotrochozoa</taxon>
        <taxon>Mollusca</taxon>
        <taxon>Bivalvia</taxon>
        <taxon>Autobranchia</taxon>
        <taxon>Pteriomorphia</taxon>
        <taxon>Mytilida</taxon>
        <taxon>Mytiloidea</taxon>
        <taxon>Mytilidae</taxon>
        <taxon>Mytilinae</taxon>
        <taxon>Mytilus</taxon>
    </lineage>
</organism>
<feature type="compositionally biased region" description="Basic and acidic residues" evidence="7">
    <location>
        <begin position="112"/>
        <end position="123"/>
    </location>
</feature>
<dbReference type="EC" id="2.7.-.-" evidence="6"/>
<dbReference type="GO" id="GO:0005737">
    <property type="term" value="C:cytoplasm"/>
    <property type="evidence" value="ECO:0007669"/>
    <property type="project" value="TreeGrafter"/>
</dbReference>
<feature type="region of interest" description="Disordered" evidence="7">
    <location>
        <begin position="160"/>
        <end position="182"/>
    </location>
</feature>
<keyword evidence="9" id="KW-1185">Reference proteome</keyword>
<dbReference type="EMBL" id="CACVKT020008931">
    <property type="protein sequence ID" value="CAC5418542.1"/>
    <property type="molecule type" value="Genomic_DNA"/>
</dbReference>
<keyword evidence="4 6" id="KW-0418">Kinase</keyword>
<feature type="region of interest" description="Disordered" evidence="7">
    <location>
        <begin position="112"/>
        <end position="134"/>
    </location>
</feature>
<dbReference type="GO" id="GO:0032958">
    <property type="term" value="P:inositol phosphate biosynthetic process"/>
    <property type="evidence" value="ECO:0007669"/>
    <property type="project" value="InterPro"/>
</dbReference>
<protein>
    <recommendedName>
        <fullName evidence="6">Kinase</fullName>
        <ecNumber evidence="6">2.7.-.-</ecNumber>
    </recommendedName>
</protein>
<dbReference type="InterPro" id="IPR038286">
    <property type="entry name" value="IPK_sf"/>
</dbReference>
<evidence type="ECO:0000256" key="3">
    <source>
        <dbReference type="ARBA" id="ARBA00022741"/>
    </source>
</evidence>
<reference evidence="8 9" key="1">
    <citation type="submission" date="2020-06" db="EMBL/GenBank/DDBJ databases">
        <authorList>
            <person name="Li R."/>
            <person name="Bekaert M."/>
        </authorList>
    </citation>
    <scope>NUCLEOTIDE SEQUENCE [LARGE SCALE GENOMIC DNA]</scope>
    <source>
        <strain evidence="9">wild</strain>
    </source>
</reference>
<evidence type="ECO:0000313" key="8">
    <source>
        <dbReference type="EMBL" id="CAC5418542.1"/>
    </source>
</evidence>
<dbReference type="GO" id="GO:0005634">
    <property type="term" value="C:nucleus"/>
    <property type="evidence" value="ECO:0007669"/>
    <property type="project" value="TreeGrafter"/>
</dbReference>
<dbReference type="GO" id="GO:0005524">
    <property type="term" value="F:ATP binding"/>
    <property type="evidence" value="ECO:0007669"/>
    <property type="project" value="UniProtKB-KW"/>
</dbReference>
<feature type="compositionally biased region" description="Low complexity" evidence="7">
    <location>
        <begin position="339"/>
        <end position="356"/>
    </location>
</feature>
<sequence length="989" mass="112048">MIPSYGAPDYSGEMYHVRLHVNVCVTGQQTPLTLILIRHGDCVVKMEEKKRETSPPMDLKICTISDQRTEKSGQYLLDRSHLFTDINSAHLSNMPKHPFQCNVNDSQIIPEKQRKWPTEDSAKTESASGSSKELETLNSFKHRAIFHNPTETITSCQCVDEDDDDNNKQNRQGETCMTSEHSRPKDNMFYLREEDNTDPVWLNFDSELKPISHLLLSPRNSNGSICSNRSSNADSAVDLLTPDEEPQSDYHDTNSSQCVDWFKDNYRKPHQQLSTESGIDFQTFCKNVDVPAVVVSDHSGPCEKDEVLCNIKDLISEQTNESHLNLDRQLSVDSDDSRPYSNSSIISGSRSNSSTSLTDLTDFDEPTEDIPDLKPVKRCCHAQTLPGQNIKNSRLDKGQDTLQEHLVHKIFEDIDGLKRSIWLMSPGSTSKAISLVSDVEPDLGDFMPIIEMTEDIHPIGDKLDVKAHVKVIEPDLDEIEADVHSSSSINKSLQSADHSLDNRVKCPVRIVKSDKNNVNEGRHMFNTVHPSNCYHNSPWRQPGVGRRIIANFNQVSELRSTNNLRDQVNQQTISSSGKTHSHTTNICGSTMEGKAVLSHSNNSAFVNPQMTEDNMDKLSDINHNSSEKSLSDGVEVTFNNNNPTQTFNGDEELYTSSDPPPCECDDCMLENTEIQPKPAISRQSSVYWKKMKNIVIWSPFIQQFKKHRYPWIQLAGHQGNFQAGEKGSVLKKYDSREQKAFFKLMKDILRPYVPEYRGVVAKNADQYLELQDLLCDFDAPFVMDIKMGTRTYLEEELVKAKEKPKPRKDMYQKMVEVDPSAPTPEEHKQKSIIKPRYMQWRDEMSSSVDLGFRIEGIKRMDGASSKNFKKTKTRNEVKDALSLFIGDNQIVLGVYIRRLKAILATQESSEFFKSHELIGSSLLFVHDKTNNADVWMIDFGKTEPLPSGITTNHRTPWVDGNHEDGYLFGLDNLLLILKELETPSSSSSD</sequence>
<dbReference type="GO" id="GO:0046854">
    <property type="term" value="P:phosphatidylinositol phosphate biosynthetic process"/>
    <property type="evidence" value="ECO:0007669"/>
    <property type="project" value="TreeGrafter"/>
</dbReference>
<evidence type="ECO:0000256" key="6">
    <source>
        <dbReference type="RuleBase" id="RU363090"/>
    </source>
</evidence>
<dbReference type="Gene3D" id="3.30.470.160">
    <property type="entry name" value="Inositol polyphosphate kinase"/>
    <property type="match status" value="1"/>
</dbReference>
<dbReference type="AlphaFoldDB" id="A0A6J8EFS3"/>
<feature type="compositionally biased region" description="Polar residues" evidence="7">
    <location>
        <begin position="169"/>
        <end position="179"/>
    </location>
</feature>
<evidence type="ECO:0000313" key="9">
    <source>
        <dbReference type="Proteomes" id="UP000507470"/>
    </source>
</evidence>
<dbReference type="FunFam" id="3.30.470.160:FF:000001">
    <property type="entry name" value="Kinase"/>
    <property type="match status" value="1"/>
</dbReference>
<proteinExistence type="inferred from homology"/>
<comment type="similarity">
    <text evidence="1 6">Belongs to the inositol phosphokinase (IPK) family.</text>
</comment>
<dbReference type="InterPro" id="IPR005522">
    <property type="entry name" value="IPK"/>
</dbReference>
<gene>
    <name evidence="8" type="ORF">MCOR_50972</name>
</gene>
<dbReference type="GO" id="GO:0000828">
    <property type="term" value="F:inositol hexakisphosphate kinase activity"/>
    <property type="evidence" value="ECO:0007669"/>
    <property type="project" value="TreeGrafter"/>
</dbReference>
<evidence type="ECO:0000256" key="5">
    <source>
        <dbReference type="ARBA" id="ARBA00022840"/>
    </source>
</evidence>
<evidence type="ECO:0000256" key="2">
    <source>
        <dbReference type="ARBA" id="ARBA00022679"/>
    </source>
</evidence>
<dbReference type="Pfam" id="PF03770">
    <property type="entry name" value="IPK"/>
    <property type="match status" value="1"/>
</dbReference>
<dbReference type="Proteomes" id="UP000507470">
    <property type="component" value="Unassembled WGS sequence"/>
</dbReference>
<evidence type="ECO:0000256" key="4">
    <source>
        <dbReference type="ARBA" id="ARBA00022777"/>
    </source>
</evidence>
<dbReference type="PANTHER" id="PTHR12400">
    <property type="entry name" value="INOSITOL POLYPHOSPHATE KINASE"/>
    <property type="match status" value="1"/>
</dbReference>
<name>A0A6J8EFS3_MYTCO</name>